<dbReference type="PRINTS" id="PR00096">
    <property type="entry name" value="GATASE"/>
</dbReference>
<dbReference type="GO" id="GO:0016740">
    <property type="term" value="F:transferase activity"/>
    <property type="evidence" value="ECO:0007669"/>
    <property type="project" value="UniProtKB-KW"/>
</dbReference>
<evidence type="ECO:0000259" key="2">
    <source>
        <dbReference type="Pfam" id="PF00117"/>
    </source>
</evidence>
<dbReference type="SUPFAM" id="SSF52317">
    <property type="entry name" value="Class I glutamine amidotransferase-like"/>
    <property type="match status" value="1"/>
</dbReference>
<name>A0A0S7BW50_9BACT</name>
<keyword evidence="3" id="KW-0808">Transferase</keyword>
<dbReference type="InterPro" id="IPR017926">
    <property type="entry name" value="GATASE"/>
</dbReference>
<dbReference type="NCBIfam" id="TIGR00566">
    <property type="entry name" value="trpG_papA"/>
    <property type="match status" value="1"/>
</dbReference>
<dbReference type="PANTHER" id="PTHR43418:SF4">
    <property type="entry name" value="MULTIFUNCTIONAL TRYPTOPHAN BIOSYNTHESIS PROTEIN"/>
    <property type="match status" value="1"/>
</dbReference>
<dbReference type="InterPro" id="IPR029062">
    <property type="entry name" value="Class_I_gatase-like"/>
</dbReference>
<proteinExistence type="predicted"/>
<dbReference type="AlphaFoldDB" id="A0A0S7BW50"/>
<dbReference type="Proteomes" id="UP000053091">
    <property type="component" value="Unassembled WGS sequence"/>
</dbReference>
<dbReference type="FunFam" id="3.40.50.880:FF:000003">
    <property type="entry name" value="Anthranilate synthase component II"/>
    <property type="match status" value="1"/>
</dbReference>
<dbReference type="Gene3D" id="3.40.50.880">
    <property type="match status" value="1"/>
</dbReference>
<dbReference type="OrthoDB" id="9786812at2"/>
<dbReference type="STRING" id="1678841.TBC1_11747"/>
<gene>
    <name evidence="3" type="ORF">TBC1_11747</name>
</gene>
<dbReference type="GO" id="GO:0005829">
    <property type="term" value="C:cytosol"/>
    <property type="evidence" value="ECO:0007669"/>
    <property type="project" value="TreeGrafter"/>
</dbReference>
<dbReference type="InterPro" id="IPR050472">
    <property type="entry name" value="Anth_synth/Amidotransfase"/>
</dbReference>
<dbReference type="GO" id="GO:0004049">
    <property type="term" value="F:anthranilate synthase activity"/>
    <property type="evidence" value="ECO:0007669"/>
    <property type="project" value="TreeGrafter"/>
</dbReference>
<feature type="domain" description="Glutamine amidotransferase" evidence="2">
    <location>
        <begin position="4"/>
        <end position="185"/>
    </location>
</feature>
<accession>A0A0S7BW50</accession>
<dbReference type="PANTHER" id="PTHR43418">
    <property type="entry name" value="MULTIFUNCTIONAL TRYPTOPHAN BIOSYNTHESIS PROTEIN-RELATED"/>
    <property type="match status" value="1"/>
</dbReference>
<dbReference type="PRINTS" id="PR00097">
    <property type="entry name" value="ANTSNTHASEII"/>
</dbReference>
<dbReference type="Pfam" id="PF00117">
    <property type="entry name" value="GATase"/>
    <property type="match status" value="1"/>
</dbReference>
<sequence length="188" mass="20207">MKILLLDNYDSFTWNLVQLLREAGANAIEVIKNDRDASAAAEAADAIVISPGPGLPSEAGNTCILIREWAGRKKMLGVCLGMQAMAEVFGGKLFQPGNILHGETVKVTPLLPADPLFAGLGTGFEAGLYHSWAVAAPLPACLRITSTDSRGVIMSLRHKEFDLCGVQFHPESVMTPEGLRMMKNWLGS</sequence>
<dbReference type="EMBL" id="DF968182">
    <property type="protein sequence ID" value="GAP42615.1"/>
    <property type="molecule type" value="Genomic_DNA"/>
</dbReference>
<reference evidence="3" key="1">
    <citation type="journal article" date="2015" name="Genome Announc.">
        <title>Draft Genome Sequence of Bacteroidales Strain TBC1, a Novel Isolate from a Methanogenic Wastewater Treatment System.</title>
        <authorList>
            <person name="Tourlousse D.M."/>
            <person name="Matsuura N."/>
            <person name="Sun L."/>
            <person name="Toyonaga M."/>
            <person name="Kuroda K."/>
            <person name="Ohashi A."/>
            <person name="Cruz R."/>
            <person name="Yamaguchi T."/>
            <person name="Sekiguchi Y."/>
        </authorList>
    </citation>
    <scope>NUCLEOTIDE SEQUENCE [LARGE SCALE GENOMIC DNA]</scope>
    <source>
        <strain evidence="3">TBC1</strain>
    </source>
</reference>
<protein>
    <submittedName>
        <fullName evidence="3">Glutamine amidotransferase of anthranilate synthase</fullName>
    </submittedName>
</protein>
<evidence type="ECO:0000313" key="3">
    <source>
        <dbReference type="EMBL" id="GAP42615.1"/>
    </source>
</evidence>
<keyword evidence="4" id="KW-1185">Reference proteome</keyword>
<organism evidence="3">
    <name type="scientific">Lentimicrobium saccharophilum</name>
    <dbReference type="NCBI Taxonomy" id="1678841"/>
    <lineage>
        <taxon>Bacteria</taxon>
        <taxon>Pseudomonadati</taxon>
        <taxon>Bacteroidota</taxon>
        <taxon>Bacteroidia</taxon>
        <taxon>Bacteroidales</taxon>
        <taxon>Lentimicrobiaceae</taxon>
        <taxon>Lentimicrobium</taxon>
    </lineage>
</organism>
<evidence type="ECO:0000313" key="4">
    <source>
        <dbReference type="Proteomes" id="UP000053091"/>
    </source>
</evidence>
<dbReference type="CDD" id="cd01743">
    <property type="entry name" value="GATase1_Anthranilate_Synthase"/>
    <property type="match status" value="1"/>
</dbReference>
<dbReference type="InterPro" id="IPR006221">
    <property type="entry name" value="TrpG/PapA_dom"/>
</dbReference>
<dbReference type="RefSeq" id="WP_062038673.1">
    <property type="nucleotide sequence ID" value="NZ_DF968182.1"/>
</dbReference>
<keyword evidence="1 3" id="KW-0315">Glutamine amidotransferase</keyword>
<dbReference type="GO" id="GO:0000162">
    <property type="term" value="P:L-tryptophan biosynthetic process"/>
    <property type="evidence" value="ECO:0007669"/>
    <property type="project" value="TreeGrafter"/>
</dbReference>
<evidence type="ECO:0000256" key="1">
    <source>
        <dbReference type="ARBA" id="ARBA00022962"/>
    </source>
</evidence>
<dbReference type="PROSITE" id="PS51273">
    <property type="entry name" value="GATASE_TYPE_1"/>
    <property type="match status" value="1"/>
</dbReference>